<organism evidence="3 4">
    <name type="scientific">Marinobacterium lutimaris</name>
    <dbReference type="NCBI Taxonomy" id="568106"/>
    <lineage>
        <taxon>Bacteria</taxon>
        <taxon>Pseudomonadati</taxon>
        <taxon>Pseudomonadota</taxon>
        <taxon>Gammaproteobacteria</taxon>
        <taxon>Oceanospirillales</taxon>
        <taxon>Oceanospirillaceae</taxon>
        <taxon>Marinobacterium</taxon>
    </lineage>
</organism>
<evidence type="ECO:0000256" key="1">
    <source>
        <dbReference type="SAM" id="MobiDB-lite"/>
    </source>
</evidence>
<name>A0A1H6BCQ3_9GAMM</name>
<dbReference type="InterPro" id="IPR021136">
    <property type="entry name" value="Flagellar_hook_control-like_C"/>
</dbReference>
<feature type="compositionally biased region" description="Basic and acidic residues" evidence="1">
    <location>
        <begin position="304"/>
        <end position="321"/>
    </location>
</feature>
<reference evidence="3 4" key="1">
    <citation type="submission" date="2016-10" db="EMBL/GenBank/DDBJ databases">
        <authorList>
            <person name="de Groot N.N."/>
        </authorList>
    </citation>
    <scope>NUCLEOTIDE SEQUENCE [LARGE SCALE GENOMIC DNA]</scope>
    <source>
        <strain evidence="3 4">DSM 22012</strain>
    </source>
</reference>
<gene>
    <name evidence="3" type="ORF">SAMN05444390_102523</name>
</gene>
<keyword evidence="4" id="KW-1185">Reference proteome</keyword>
<evidence type="ECO:0000313" key="4">
    <source>
        <dbReference type="Proteomes" id="UP000236745"/>
    </source>
</evidence>
<feature type="domain" description="Flagellar hook-length control protein-like C-terminal" evidence="2">
    <location>
        <begin position="234"/>
        <end position="306"/>
    </location>
</feature>
<accession>A0A1H6BCQ3</accession>
<dbReference type="Gene3D" id="3.30.750.140">
    <property type="match status" value="1"/>
</dbReference>
<feature type="region of interest" description="Disordered" evidence="1">
    <location>
        <begin position="300"/>
        <end position="321"/>
    </location>
</feature>
<protein>
    <submittedName>
        <fullName evidence="3">Hook-length control protein FliK</fullName>
    </submittedName>
</protein>
<sequence length="321" mass="36069">MTLAVNGQQIELLSPRPLQPGLEVQLTRTANNQVQLQIAPPRNDNGAQLKLQEGLQQILRDNLPQQLPAGDALNQMRQLSATSRGGNDAVAQVVKSLLSLFSVAPKSDAKTTQQVVQNHLQSSGLIGLTKTNTSGGKPELPPLQQQLGKLNQLAEQLPPQAREQMLTLVKGLQARSASHQATSLQNWQELPDGSLERQYRLDLPIRLDRDRLEDSEIRIQQQKRPDEQGRFVSQWSIQLHFDREELGSVDAHVSLQQEWQLSARFWAERDDTAHLIREQLDSFQQQLGASGFQVEALQVQRGRPPRDTRSPINHRLVDLHT</sequence>
<evidence type="ECO:0000259" key="2">
    <source>
        <dbReference type="Pfam" id="PF02120"/>
    </source>
</evidence>
<dbReference type="Pfam" id="PF02120">
    <property type="entry name" value="Flg_hook"/>
    <property type="match status" value="1"/>
</dbReference>
<dbReference type="AlphaFoldDB" id="A0A1H6BCQ3"/>
<evidence type="ECO:0000313" key="3">
    <source>
        <dbReference type="EMBL" id="SEG57976.1"/>
    </source>
</evidence>
<dbReference type="Proteomes" id="UP000236745">
    <property type="component" value="Unassembled WGS sequence"/>
</dbReference>
<dbReference type="EMBL" id="FNVQ01000002">
    <property type="protein sequence ID" value="SEG57976.1"/>
    <property type="molecule type" value="Genomic_DNA"/>
</dbReference>
<proteinExistence type="predicted"/>
<dbReference type="InterPro" id="IPR038610">
    <property type="entry name" value="FliK-like_C_sf"/>
</dbReference>